<protein>
    <submittedName>
        <fullName evidence="1">Uncharacterized protein</fullName>
    </submittedName>
</protein>
<accession>A0ABX7ZKC7</accession>
<reference evidence="1 2" key="1">
    <citation type="journal article" date="2021" name="Phytopathology">
        <title>Complete genome sequence of Ralstonia syzygii subsp. indonesiensis strain LLRS-1, isolated from wilted tobacco in China.</title>
        <authorList>
            <person name="Lu C.H."/>
            <person name="Li J.Y."/>
            <person name="Mi M.G."/>
            <person name="Lin Z.L."/>
            <person name="Jiang N."/>
            <person name="Gai X."/>
            <person name="Ma J.H."/>
            <person name="Lei L.P."/>
            <person name="Xia Z.Y."/>
        </authorList>
    </citation>
    <scope>NUCLEOTIDE SEQUENCE [LARGE SCALE GENOMIC DNA]</scope>
    <source>
        <strain evidence="1 2">LLRS-1</strain>
    </source>
</reference>
<dbReference type="RefSeq" id="WP_211905599.1">
    <property type="nucleotide sequence ID" value="NZ_CP046730.1"/>
</dbReference>
<geneLocation type="plasmid" evidence="1 2">
    <name>pLLRS-1</name>
</geneLocation>
<proteinExistence type="predicted"/>
<gene>
    <name evidence="1" type="ORF">GO998_17370</name>
</gene>
<evidence type="ECO:0000313" key="2">
    <source>
        <dbReference type="Proteomes" id="UP000677898"/>
    </source>
</evidence>
<keyword evidence="1" id="KW-0614">Plasmid</keyword>
<dbReference type="Proteomes" id="UP000677898">
    <property type="component" value="Plasmid pLLRS-1"/>
</dbReference>
<evidence type="ECO:0000313" key="1">
    <source>
        <dbReference type="EMBL" id="QUP55566.1"/>
    </source>
</evidence>
<keyword evidence="2" id="KW-1185">Reference proteome</keyword>
<sequence>MEIYRDAFDECIDALFSLPDKVDMMHDDSVSLTESRKVFRGGRIVCKPVARNALRIMHAGAAEFRAVLP</sequence>
<organism evidence="1 2">
    <name type="scientific">Ralstonia syzygii</name>
    <dbReference type="NCBI Taxonomy" id="28097"/>
    <lineage>
        <taxon>Bacteria</taxon>
        <taxon>Pseudomonadati</taxon>
        <taxon>Pseudomonadota</taxon>
        <taxon>Betaproteobacteria</taxon>
        <taxon>Burkholderiales</taxon>
        <taxon>Burkholderiaceae</taxon>
        <taxon>Ralstonia</taxon>
        <taxon>Ralstonia solanacearum species complex</taxon>
    </lineage>
</organism>
<dbReference type="EMBL" id="CP046730">
    <property type="protein sequence ID" value="QUP55566.1"/>
    <property type="molecule type" value="Genomic_DNA"/>
</dbReference>
<name>A0ABX7ZKC7_9RALS</name>